<proteinExistence type="predicted"/>
<evidence type="ECO:0000313" key="1">
    <source>
        <dbReference type="EMBL" id="ABM78952.1"/>
    </source>
</evidence>
<dbReference type="HOGENOM" id="CLU_045011_16_1_3"/>
<sequence>MPQLLLRGTPIGKIQGVLFDKDGTLCHSEPHLLTLAKGRIEQAIRRFHRGNASESVVCKIQELLSAAYGLNAEGLDPGGTIAVASRHHNLISTATVFCLLGEGWPQALALANEVFAAVDALENEVPCLATTRTLLPGALSLLQALRQQGVICAVISNDSASGIETFLNQNNLHDTVTELWSAEHQPAKPNPNAVKRLCHLMGLAPAQCALIGDADSDLQMARQAGIGLSLGYMAGWNQPPTLTNYHHLIHHWNDLVVKADPKITHNFSSP</sequence>
<dbReference type="SFLD" id="SFLDG01129">
    <property type="entry name" value="C1.5:_HAD__Beta-PGM__Phosphata"/>
    <property type="match status" value="1"/>
</dbReference>
<dbReference type="RefSeq" id="WP_011826820.1">
    <property type="nucleotide sequence ID" value="NC_008820.1"/>
</dbReference>
<dbReference type="InterPro" id="IPR023198">
    <property type="entry name" value="PGP-like_dom2"/>
</dbReference>
<organism evidence="1 2">
    <name type="scientific">Prochlorococcus marinus (strain MIT 9303)</name>
    <dbReference type="NCBI Taxonomy" id="59922"/>
    <lineage>
        <taxon>Bacteria</taxon>
        <taxon>Bacillati</taxon>
        <taxon>Cyanobacteriota</taxon>
        <taxon>Cyanophyceae</taxon>
        <taxon>Synechococcales</taxon>
        <taxon>Prochlorococcaceae</taxon>
        <taxon>Prochlorococcus</taxon>
    </lineage>
</organism>
<dbReference type="KEGG" id="pmf:P9303_22171"/>
<dbReference type="Pfam" id="PF00702">
    <property type="entry name" value="Hydrolase"/>
    <property type="match status" value="1"/>
</dbReference>
<name>A2CBU2_PROM3</name>
<dbReference type="InterPro" id="IPR050155">
    <property type="entry name" value="HAD-like_hydrolase_sf"/>
</dbReference>
<evidence type="ECO:0000313" key="2">
    <source>
        <dbReference type="Proteomes" id="UP000002274"/>
    </source>
</evidence>
<dbReference type="EMBL" id="CP000554">
    <property type="protein sequence ID" value="ABM78952.1"/>
    <property type="molecule type" value="Genomic_DNA"/>
</dbReference>
<dbReference type="NCBIfam" id="TIGR01509">
    <property type="entry name" value="HAD-SF-IA-v3"/>
    <property type="match status" value="1"/>
</dbReference>
<dbReference type="InterPro" id="IPR023214">
    <property type="entry name" value="HAD_sf"/>
</dbReference>
<dbReference type="GO" id="GO:0005829">
    <property type="term" value="C:cytosol"/>
    <property type="evidence" value="ECO:0007669"/>
    <property type="project" value="TreeGrafter"/>
</dbReference>
<dbReference type="GO" id="GO:0006281">
    <property type="term" value="P:DNA repair"/>
    <property type="evidence" value="ECO:0007669"/>
    <property type="project" value="TreeGrafter"/>
</dbReference>
<dbReference type="SFLD" id="SFLDS00003">
    <property type="entry name" value="Haloacid_Dehalogenase"/>
    <property type="match status" value="1"/>
</dbReference>
<protein>
    <submittedName>
        <fullName evidence="1">Haloacid dehalogenase/epoxide hydrolase family protein</fullName>
    </submittedName>
</protein>
<reference evidence="1 2" key="1">
    <citation type="journal article" date="2007" name="PLoS Genet.">
        <title>Patterns and implications of gene gain and loss in the evolution of Prochlorococcus.</title>
        <authorList>
            <person name="Kettler G.C."/>
            <person name="Martiny A.C."/>
            <person name="Huang K."/>
            <person name="Zucker J."/>
            <person name="Coleman M.L."/>
            <person name="Rodrigue S."/>
            <person name="Chen F."/>
            <person name="Lapidus A."/>
            <person name="Ferriera S."/>
            <person name="Johnson J."/>
            <person name="Steglich C."/>
            <person name="Church G.M."/>
            <person name="Richardson P."/>
            <person name="Chisholm S.W."/>
        </authorList>
    </citation>
    <scope>NUCLEOTIDE SEQUENCE [LARGE SCALE GENOMIC DNA]</scope>
    <source>
        <strain evidence="1 2">MIT 9303</strain>
    </source>
</reference>
<dbReference type="STRING" id="59922.P9303_22171"/>
<dbReference type="GO" id="GO:0008967">
    <property type="term" value="F:phosphoglycolate phosphatase activity"/>
    <property type="evidence" value="ECO:0007669"/>
    <property type="project" value="TreeGrafter"/>
</dbReference>
<dbReference type="Gene3D" id="1.10.150.240">
    <property type="entry name" value="Putative phosphatase, domain 2"/>
    <property type="match status" value="1"/>
</dbReference>
<dbReference type="PANTHER" id="PTHR43434:SF1">
    <property type="entry name" value="PHOSPHOGLYCOLATE PHOSPHATASE"/>
    <property type="match status" value="1"/>
</dbReference>
<dbReference type="NCBIfam" id="TIGR01549">
    <property type="entry name" value="HAD-SF-IA-v1"/>
    <property type="match status" value="1"/>
</dbReference>
<dbReference type="Proteomes" id="UP000002274">
    <property type="component" value="Chromosome"/>
</dbReference>
<dbReference type="InterPro" id="IPR036412">
    <property type="entry name" value="HAD-like_sf"/>
</dbReference>
<dbReference type="InterPro" id="IPR006439">
    <property type="entry name" value="HAD-SF_hydro_IA"/>
</dbReference>
<accession>A2CBU2</accession>
<keyword evidence="1" id="KW-0378">Hydrolase</keyword>
<gene>
    <name evidence="1" type="ordered locus">P9303_22171</name>
</gene>
<dbReference type="SUPFAM" id="SSF56784">
    <property type="entry name" value="HAD-like"/>
    <property type="match status" value="1"/>
</dbReference>
<dbReference type="BioCyc" id="PMAR59922:G1G80-1940-MONOMER"/>
<dbReference type="AlphaFoldDB" id="A2CBU2"/>
<dbReference type="PANTHER" id="PTHR43434">
    <property type="entry name" value="PHOSPHOGLYCOLATE PHOSPHATASE"/>
    <property type="match status" value="1"/>
</dbReference>
<dbReference type="Gene3D" id="3.40.50.1000">
    <property type="entry name" value="HAD superfamily/HAD-like"/>
    <property type="match status" value="1"/>
</dbReference>